<comment type="caution">
    <text evidence="8">The sequence shown here is derived from an EMBL/GenBank/DDBJ whole genome shotgun (WGS) entry which is preliminary data.</text>
</comment>
<evidence type="ECO:0000256" key="2">
    <source>
        <dbReference type="ARBA" id="ARBA00022475"/>
    </source>
</evidence>
<evidence type="ECO:0000256" key="3">
    <source>
        <dbReference type="ARBA" id="ARBA00022692"/>
    </source>
</evidence>
<dbReference type="PANTHER" id="PTHR46795:SF3">
    <property type="entry name" value="ABC TRANSPORTER PERMEASE"/>
    <property type="match status" value="1"/>
</dbReference>
<organism evidence="8 9">
    <name type="scientific">Anaerovorax odorimutans</name>
    <dbReference type="NCBI Taxonomy" id="109327"/>
    <lineage>
        <taxon>Bacteria</taxon>
        <taxon>Bacillati</taxon>
        <taxon>Bacillota</taxon>
        <taxon>Clostridia</taxon>
        <taxon>Peptostreptococcales</taxon>
        <taxon>Anaerovoracaceae</taxon>
        <taxon>Anaerovorax</taxon>
    </lineage>
</organism>
<evidence type="ECO:0000256" key="4">
    <source>
        <dbReference type="ARBA" id="ARBA00022989"/>
    </source>
</evidence>
<keyword evidence="4 6" id="KW-1133">Transmembrane helix</keyword>
<evidence type="ECO:0000256" key="1">
    <source>
        <dbReference type="ARBA" id="ARBA00004651"/>
    </source>
</evidence>
<feature type="domain" description="ABC3 transporter permease C-terminal" evidence="7">
    <location>
        <begin position="73"/>
        <end position="193"/>
    </location>
</feature>
<protein>
    <submittedName>
        <fullName evidence="8">ABC transporter permease</fullName>
    </submittedName>
</protein>
<evidence type="ECO:0000313" key="8">
    <source>
        <dbReference type="EMBL" id="MCQ4637096.1"/>
    </source>
</evidence>
<evidence type="ECO:0000259" key="7">
    <source>
        <dbReference type="Pfam" id="PF02687"/>
    </source>
</evidence>
<sequence length="674" mass="75144">MRSKKRISEKVFKELASKNVKKSAKDYFIYFFTLTFAVCLFYTFNSIEAQFSSLGLHDSLNYLAASQWAMAGVSVFVCIIIGFLVVYANRFLMKRRKREFGIYSVLGMDKKDLEHLLMKETLRIGGAALVFGFLLGIVLSQGLSMITAKMANAGLDHYSFIISGKALLEAVVFFGLTFLFVHLFNVREIRKKKLIELLSDGRKNEEIKEASKGNVLMGILSILLMIAGYLSMFKLFDDDLKQSVMVGGGLLSVGTVLFFLSVAGVMMKVLKKRKGIYYRKLNLFVVNQLSSRMKAAGISIAVVCVLMYLSVSVMGVGMGMGQSSISEKKQMAPYDVSVIYYYEGGMKNEIIDRGSVESELEKQKAQLPEHLKKTAEITLYKEKKLTSSKLFLKGYTANRNEQKFFGKAPVVMIGLSDYNKIRKLQGEKPITLEKNQYAISYNEPMAEKALNHYMTSEAQAVKVGGESLSLKPQGLYKTTLYNRNVLLDSGTLIVPQNLLKNESPLMKTLNGMFQTGDEEAYATFLQDRRNTEDFDFQSRTDIYVEALSNQLTASYIGVYLGIVFLVTAGAVLALQQLIQSSDNQRRYALLYKLGAGAKAMKRSLLAQLEIYFGLPFALAAVHSAIIMGGMFRGIPYLTGADVARNVIFAAGVAVTVYGIYFITTYAASKRILKV</sequence>
<reference evidence="8 9" key="1">
    <citation type="submission" date="2022-06" db="EMBL/GenBank/DDBJ databases">
        <title>Isolation of gut microbiota from human fecal samples.</title>
        <authorList>
            <person name="Pamer E.G."/>
            <person name="Barat B."/>
            <person name="Waligurski E."/>
            <person name="Medina S."/>
            <person name="Paddock L."/>
            <person name="Mostad J."/>
        </authorList>
    </citation>
    <scope>NUCLEOTIDE SEQUENCE [LARGE SCALE GENOMIC DNA]</scope>
    <source>
        <strain evidence="8 9">SL.3.17</strain>
    </source>
</reference>
<dbReference type="PANTHER" id="PTHR46795">
    <property type="entry name" value="ABC TRANSPORTER PERMEASE-RELATED-RELATED"/>
    <property type="match status" value="1"/>
</dbReference>
<proteinExistence type="inferred from homology"/>
<keyword evidence="6" id="KW-0813">Transport</keyword>
<comment type="subcellular location">
    <subcellularLocation>
        <location evidence="1 6">Cell membrane</location>
        <topology evidence="1 6">Multi-pass membrane protein</topology>
    </subcellularLocation>
</comment>
<evidence type="ECO:0000256" key="6">
    <source>
        <dbReference type="PIRNR" id="PIRNR018968"/>
    </source>
</evidence>
<feature type="transmembrane region" description="Helical" evidence="6">
    <location>
        <begin position="610"/>
        <end position="634"/>
    </location>
</feature>
<feature type="transmembrane region" description="Helical" evidence="6">
    <location>
        <begin position="166"/>
        <end position="184"/>
    </location>
</feature>
<dbReference type="Proteomes" id="UP001524502">
    <property type="component" value="Unassembled WGS sequence"/>
</dbReference>
<dbReference type="EMBL" id="JANFXK010000010">
    <property type="protein sequence ID" value="MCQ4637096.1"/>
    <property type="molecule type" value="Genomic_DNA"/>
</dbReference>
<comment type="similarity">
    <text evidence="6">Belongs to the ABC-4 integral membrane protein family.</text>
</comment>
<dbReference type="InterPro" id="IPR027022">
    <property type="entry name" value="ABC_permease_BceB-typ"/>
</dbReference>
<feature type="transmembrane region" description="Helical" evidence="6">
    <location>
        <begin position="213"/>
        <end position="232"/>
    </location>
</feature>
<gene>
    <name evidence="8" type="ORF">NE619_10195</name>
</gene>
<feature type="transmembrane region" description="Helical" evidence="6">
    <location>
        <begin position="556"/>
        <end position="578"/>
    </location>
</feature>
<feature type="transmembrane region" description="Helical" evidence="6">
    <location>
        <begin position="27"/>
        <end position="47"/>
    </location>
</feature>
<dbReference type="RefSeq" id="WP_256132288.1">
    <property type="nucleotide sequence ID" value="NZ_JANFXK010000010.1"/>
</dbReference>
<feature type="transmembrane region" description="Helical" evidence="6">
    <location>
        <begin position="244"/>
        <end position="270"/>
    </location>
</feature>
<keyword evidence="5 6" id="KW-0472">Membrane</keyword>
<feature type="transmembrane region" description="Helical" evidence="6">
    <location>
        <begin position="67"/>
        <end position="88"/>
    </location>
</feature>
<keyword evidence="3 6" id="KW-0812">Transmembrane</keyword>
<evidence type="ECO:0000313" key="9">
    <source>
        <dbReference type="Proteomes" id="UP001524502"/>
    </source>
</evidence>
<keyword evidence="2 6" id="KW-1003">Cell membrane</keyword>
<feature type="transmembrane region" description="Helical" evidence="6">
    <location>
        <begin position="124"/>
        <end position="146"/>
    </location>
</feature>
<accession>A0ABT1RPK1</accession>
<feature type="transmembrane region" description="Helical" evidence="6">
    <location>
        <begin position="646"/>
        <end position="667"/>
    </location>
</feature>
<dbReference type="PIRSF" id="PIRSF018968">
    <property type="entry name" value="ABC_permease_BceB"/>
    <property type="match status" value="1"/>
</dbReference>
<dbReference type="Pfam" id="PF02687">
    <property type="entry name" value="FtsX"/>
    <property type="match status" value="1"/>
</dbReference>
<feature type="transmembrane region" description="Helical" evidence="6">
    <location>
        <begin position="298"/>
        <end position="320"/>
    </location>
</feature>
<dbReference type="InterPro" id="IPR052536">
    <property type="entry name" value="ABC-4_Integral_Memb_Prot"/>
</dbReference>
<keyword evidence="9" id="KW-1185">Reference proteome</keyword>
<evidence type="ECO:0000256" key="5">
    <source>
        <dbReference type="ARBA" id="ARBA00023136"/>
    </source>
</evidence>
<name>A0ABT1RPK1_9FIRM</name>
<dbReference type="InterPro" id="IPR003838">
    <property type="entry name" value="ABC3_permease_C"/>
</dbReference>